<comment type="similarity">
    <text evidence="2 7">Belongs to the UPF0056 (MarC) family.</text>
</comment>
<accession>A0ABT4VH39</accession>
<gene>
    <name evidence="8" type="ORF">OOZ53_01120</name>
</gene>
<evidence type="ECO:0000256" key="5">
    <source>
        <dbReference type="ARBA" id="ARBA00022989"/>
    </source>
</evidence>
<evidence type="ECO:0000256" key="7">
    <source>
        <dbReference type="RuleBase" id="RU362048"/>
    </source>
</evidence>
<dbReference type="Pfam" id="PF01914">
    <property type="entry name" value="MarC"/>
    <property type="match status" value="1"/>
</dbReference>
<comment type="caution">
    <text evidence="8">The sequence shown here is derived from an EMBL/GenBank/DDBJ whole genome shotgun (WGS) entry which is preliminary data.</text>
</comment>
<protein>
    <recommendedName>
        <fullName evidence="7">UPF0056 membrane protein</fullName>
    </recommendedName>
</protein>
<reference evidence="8" key="1">
    <citation type="submission" date="2022-11" db="EMBL/GenBank/DDBJ databases">
        <title>Hoeflea poritis sp. nov., isolated from scleractinian coral Porites lutea.</title>
        <authorList>
            <person name="Zhang G."/>
            <person name="Wei Q."/>
            <person name="Cai L."/>
        </authorList>
    </citation>
    <scope>NUCLEOTIDE SEQUENCE</scope>
    <source>
        <strain evidence="8">E7-10</strain>
    </source>
</reference>
<dbReference type="Proteomes" id="UP001148313">
    <property type="component" value="Unassembled WGS sequence"/>
</dbReference>
<feature type="transmembrane region" description="Helical" evidence="7">
    <location>
        <begin position="112"/>
        <end position="138"/>
    </location>
</feature>
<evidence type="ECO:0000313" key="9">
    <source>
        <dbReference type="Proteomes" id="UP001148313"/>
    </source>
</evidence>
<dbReference type="RefSeq" id="WP_271087437.1">
    <property type="nucleotide sequence ID" value="NZ_JAPJZH010000001.1"/>
</dbReference>
<evidence type="ECO:0000256" key="6">
    <source>
        <dbReference type="ARBA" id="ARBA00023136"/>
    </source>
</evidence>
<keyword evidence="5 7" id="KW-1133">Transmembrane helix</keyword>
<comment type="subcellular location">
    <subcellularLocation>
        <location evidence="1 7">Cell membrane</location>
        <topology evidence="1 7">Multi-pass membrane protein</topology>
    </subcellularLocation>
</comment>
<feature type="transmembrane region" description="Helical" evidence="7">
    <location>
        <begin position="181"/>
        <end position="200"/>
    </location>
</feature>
<dbReference type="InterPro" id="IPR002771">
    <property type="entry name" value="Multi_antbiot-R_MarC"/>
</dbReference>
<evidence type="ECO:0000313" key="8">
    <source>
        <dbReference type="EMBL" id="MDA4843924.1"/>
    </source>
</evidence>
<keyword evidence="3" id="KW-1003">Cell membrane</keyword>
<evidence type="ECO:0000256" key="1">
    <source>
        <dbReference type="ARBA" id="ARBA00004651"/>
    </source>
</evidence>
<proteinExistence type="inferred from homology"/>
<sequence>MASYDALLNAFVTLLVMLDPPGNAPLFLALTVGMSRADRIQVALRGCITAFIILTVFAIAGAGILKVIGITIPAFRVAGGLLLFWIAFEMVFEKRQERREASAKKVVTKDHIRDIAAFPLAIPLIAGPGSISATVLLSSTYSTPVERIELIAILFVVIAILFAAFVIAGRLDRLLGESGRAILTRLLGVLLAALAVQFVADGVKALAGTSG</sequence>
<evidence type="ECO:0000256" key="4">
    <source>
        <dbReference type="ARBA" id="ARBA00022692"/>
    </source>
</evidence>
<organism evidence="8 9">
    <name type="scientific">Hoeflea poritis</name>
    <dbReference type="NCBI Taxonomy" id="2993659"/>
    <lineage>
        <taxon>Bacteria</taxon>
        <taxon>Pseudomonadati</taxon>
        <taxon>Pseudomonadota</taxon>
        <taxon>Alphaproteobacteria</taxon>
        <taxon>Hyphomicrobiales</taxon>
        <taxon>Rhizobiaceae</taxon>
        <taxon>Hoeflea</taxon>
    </lineage>
</organism>
<feature type="transmembrane region" description="Helical" evidence="7">
    <location>
        <begin position="150"/>
        <end position="169"/>
    </location>
</feature>
<evidence type="ECO:0000256" key="3">
    <source>
        <dbReference type="ARBA" id="ARBA00022475"/>
    </source>
</evidence>
<keyword evidence="4 7" id="KW-0812">Transmembrane</keyword>
<feature type="transmembrane region" description="Helical" evidence="7">
    <location>
        <begin position="42"/>
        <end position="64"/>
    </location>
</feature>
<feature type="transmembrane region" description="Helical" evidence="7">
    <location>
        <begin position="70"/>
        <end position="92"/>
    </location>
</feature>
<dbReference type="NCBIfam" id="TIGR00427">
    <property type="entry name" value="NAAT family transporter"/>
    <property type="match status" value="1"/>
</dbReference>
<name>A0ABT4VH39_9HYPH</name>
<keyword evidence="9" id="KW-1185">Reference proteome</keyword>
<feature type="transmembrane region" description="Helical" evidence="7">
    <location>
        <begin position="6"/>
        <end position="30"/>
    </location>
</feature>
<evidence type="ECO:0000256" key="2">
    <source>
        <dbReference type="ARBA" id="ARBA00009784"/>
    </source>
</evidence>
<dbReference type="PANTHER" id="PTHR33508:SF1">
    <property type="entry name" value="UPF0056 MEMBRANE PROTEIN YHCE"/>
    <property type="match status" value="1"/>
</dbReference>
<keyword evidence="6 7" id="KW-0472">Membrane</keyword>
<dbReference type="EMBL" id="JAPJZH010000001">
    <property type="protein sequence ID" value="MDA4843924.1"/>
    <property type="molecule type" value="Genomic_DNA"/>
</dbReference>
<dbReference type="PANTHER" id="PTHR33508">
    <property type="entry name" value="UPF0056 MEMBRANE PROTEIN YHCE"/>
    <property type="match status" value="1"/>
</dbReference>